<evidence type="ECO:0000313" key="2">
    <source>
        <dbReference type="EMBL" id="KAK7747717.1"/>
    </source>
</evidence>
<dbReference type="InterPro" id="IPR036291">
    <property type="entry name" value="NAD(P)-bd_dom_sf"/>
</dbReference>
<evidence type="ECO:0000259" key="1">
    <source>
        <dbReference type="Pfam" id="PF05368"/>
    </source>
</evidence>
<accession>A0AAN9UJ03</accession>
<dbReference type="InterPro" id="IPR008030">
    <property type="entry name" value="NmrA-like"/>
</dbReference>
<dbReference type="Pfam" id="PF05368">
    <property type="entry name" value="NmrA"/>
    <property type="match status" value="1"/>
</dbReference>
<dbReference type="EMBL" id="JAKJXP020000088">
    <property type="protein sequence ID" value="KAK7747717.1"/>
    <property type="molecule type" value="Genomic_DNA"/>
</dbReference>
<dbReference type="InterPro" id="IPR051604">
    <property type="entry name" value="Ergot_Alk_Oxidoreductase"/>
</dbReference>
<reference evidence="2 3" key="1">
    <citation type="submission" date="2024-02" db="EMBL/GenBank/DDBJ databases">
        <title>De novo assembly and annotation of 12 fungi associated with fruit tree decline syndrome in Ontario, Canada.</title>
        <authorList>
            <person name="Sulman M."/>
            <person name="Ellouze W."/>
            <person name="Ilyukhin E."/>
        </authorList>
    </citation>
    <scope>NUCLEOTIDE SEQUENCE [LARGE SCALE GENOMIC DNA]</scope>
    <source>
        <strain evidence="2 3">M11/M66-122</strain>
    </source>
</reference>
<comment type="caution">
    <text evidence="2">The sequence shown here is derived from an EMBL/GenBank/DDBJ whole genome shotgun (WGS) entry which is preliminary data.</text>
</comment>
<proteinExistence type="predicted"/>
<organism evidence="2 3">
    <name type="scientific">Diatrype stigma</name>
    <dbReference type="NCBI Taxonomy" id="117547"/>
    <lineage>
        <taxon>Eukaryota</taxon>
        <taxon>Fungi</taxon>
        <taxon>Dikarya</taxon>
        <taxon>Ascomycota</taxon>
        <taxon>Pezizomycotina</taxon>
        <taxon>Sordariomycetes</taxon>
        <taxon>Xylariomycetidae</taxon>
        <taxon>Xylariales</taxon>
        <taxon>Diatrypaceae</taxon>
        <taxon>Diatrype</taxon>
    </lineage>
</organism>
<dbReference type="PANTHER" id="PTHR43162:SF1">
    <property type="entry name" value="PRESTALK A DIFFERENTIATION PROTEIN A"/>
    <property type="match status" value="1"/>
</dbReference>
<dbReference type="Gene3D" id="3.40.50.720">
    <property type="entry name" value="NAD(P)-binding Rossmann-like Domain"/>
    <property type="match status" value="1"/>
</dbReference>
<evidence type="ECO:0000313" key="3">
    <source>
        <dbReference type="Proteomes" id="UP001320420"/>
    </source>
</evidence>
<dbReference type="AlphaFoldDB" id="A0AAN9UJ03"/>
<keyword evidence="3" id="KW-1185">Reference proteome</keyword>
<name>A0AAN9UJ03_9PEZI</name>
<feature type="domain" description="NmrA-like" evidence="1">
    <location>
        <begin position="3"/>
        <end position="294"/>
    </location>
</feature>
<protein>
    <recommendedName>
        <fullName evidence="1">NmrA-like domain-containing protein</fullName>
    </recommendedName>
</protein>
<sequence length="310" mass="33390">MTSVIVFGPTGQVGSVAARTAAENGAEVWLAMRDTSKSIPGLTKDSEQAGGFHRIRADLKEPETVRQAVETSGAKRAFAYLVHGDPDYLRGAIAAMKAAGVEFVVFLSSFTIYVNQGLREIAASDLIPHMHAQVEANLDDVFGPDKYVALRPGCFATNLLSQKAGIAANDVKLYGGAFEYDNITPGDIGRVAGNILVSGPRNRQKKVYLYDPEILSFHDSIAKIGKVLGKDLAITALGPEEGYDQYIGLGMPPMFAKYMVGLFSTKGPDKGNGQRFPNYEEGVSNVKLYTGKPSTSLEDWVKENKALFGS</sequence>
<dbReference type="Proteomes" id="UP001320420">
    <property type="component" value="Unassembled WGS sequence"/>
</dbReference>
<gene>
    <name evidence="2" type="ORF">SLS62_008964</name>
</gene>
<dbReference type="PANTHER" id="PTHR43162">
    <property type="match status" value="1"/>
</dbReference>
<dbReference type="SUPFAM" id="SSF51735">
    <property type="entry name" value="NAD(P)-binding Rossmann-fold domains"/>
    <property type="match status" value="1"/>
</dbReference>